<dbReference type="SUPFAM" id="SSF51735">
    <property type="entry name" value="NAD(P)-binding Rossmann-fold domains"/>
    <property type="match status" value="1"/>
</dbReference>
<dbReference type="GO" id="GO:0005737">
    <property type="term" value="C:cytoplasm"/>
    <property type="evidence" value="ECO:0007669"/>
    <property type="project" value="TreeGrafter"/>
</dbReference>
<protein>
    <recommendedName>
        <fullName evidence="1">NAD-dependent epimerase/dehydratase domain-containing protein</fullName>
    </recommendedName>
</protein>
<dbReference type="OrthoDB" id="2735536at2759"/>
<dbReference type="Proteomes" id="UP000075714">
    <property type="component" value="Unassembled WGS sequence"/>
</dbReference>
<evidence type="ECO:0000313" key="2">
    <source>
        <dbReference type="EMBL" id="KXZ48575.1"/>
    </source>
</evidence>
<dbReference type="AlphaFoldDB" id="A0A150GG48"/>
<organism evidence="2 3">
    <name type="scientific">Gonium pectorale</name>
    <name type="common">Green alga</name>
    <dbReference type="NCBI Taxonomy" id="33097"/>
    <lineage>
        <taxon>Eukaryota</taxon>
        <taxon>Viridiplantae</taxon>
        <taxon>Chlorophyta</taxon>
        <taxon>core chlorophytes</taxon>
        <taxon>Chlorophyceae</taxon>
        <taxon>CS clade</taxon>
        <taxon>Chlamydomonadales</taxon>
        <taxon>Volvocaceae</taxon>
        <taxon>Gonium</taxon>
    </lineage>
</organism>
<accession>A0A150GG48</accession>
<keyword evidence="3" id="KW-1185">Reference proteome</keyword>
<dbReference type="InterPro" id="IPR051783">
    <property type="entry name" value="NAD(P)-dependent_oxidoreduct"/>
</dbReference>
<dbReference type="STRING" id="33097.A0A150GG48"/>
<gene>
    <name evidence="2" type="ORF">GPECTOR_26g478</name>
</gene>
<dbReference type="InterPro" id="IPR036291">
    <property type="entry name" value="NAD(P)-bd_dom_sf"/>
</dbReference>
<sequence>MSTQGEQGPPFGTVLVTGASGFVGFHVVEALLQQNVAGVVRCLTRRPTPELEQLQRSWGEARVQLCVGDLLGPPSALAPLLSGCGGLVHCAAHYRWWTREPGLFAALNVDATVALMRLAAEAGVRQPGLFAALNVDATVALMRLAAEAGVRQVVHVSTVLAAGCPPGWGSAERPLTPHAPPGPTASRYAASKAAADAAVLAMAAEAGTGTGTEEGVEVEEAVAEGGAMAAGAAAAAAAAAPQEGARPGARRRGRGRRRLRACVVCLACVVGPDRRLVGGGEEDVLRIADLVRGKVPASLGHDTTFTYIGVRDAAAALVAALLRGQPGRRYLVGNQRLTTGEYFDLIARLSGTPPPPRRVPLWLAAAWARAAAGWAALTGIPPQAPPDLIRTVAYGTLLFDSSSSEAELRLDVPYRSIEEAFREAVLTVQEHDEGRGTSPP</sequence>
<dbReference type="Gene3D" id="3.40.50.720">
    <property type="entry name" value="NAD(P)-binding Rossmann-like Domain"/>
    <property type="match status" value="3"/>
</dbReference>
<comment type="caution">
    <text evidence="2">The sequence shown here is derived from an EMBL/GenBank/DDBJ whole genome shotgun (WGS) entry which is preliminary data.</text>
</comment>
<dbReference type="GO" id="GO:0004029">
    <property type="term" value="F:aldehyde dehydrogenase (NAD+) activity"/>
    <property type="evidence" value="ECO:0007669"/>
    <property type="project" value="TreeGrafter"/>
</dbReference>
<evidence type="ECO:0000259" key="1">
    <source>
        <dbReference type="Pfam" id="PF01370"/>
    </source>
</evidence>
<proteinExistence type="predicted"/>
<dbReference type="InterPro" id="IPR001509">
    <property type="entry name" value="Epimerase_deHydtase"/>
</dbReference>
<evidence type="ECO:0000313" key="3">
    <source>
        <dbReference type="Proteomes" id="UP000075714"/>
    </source>
</evidence>
<name>A0A150GG48_GONPE</name>
<feature type="domain" description="NAD-dependent epimerase/dehydratase" evidence="1">
    <location>
        <begin position="14"/>
        <end position="125"/>
    </location>
</feature>
<dbReference type="Pfam" id="PF01370">
    <property type="entry name" value="Epimerase"/>
    <property type="match status" value="1"/>
</dbReference>
<dbReference type="EMBL" id="LSYV01000027">
    <property type="protein sequence ID" value="KXZ48575.1"/>
    <property type="molecule type" value="Genomic_DNA"/>
</dbReference>
<dbReference type="PANTHER" id="PTHR48079:SF6">
    <property type="entry name" value="NAD(P)-BINDING DOMAIN-CONTAINING PROTEIN-RELATED"/>
    <property type="match status" value="1"/>
</dbReference>
<reference evidence="3" key="1">
    <citation type="journal article" date="2016" name="Nat. Commun.">
        <title>The Gonium pectorale genome demonstrates co-option of cell cycle regulation during the evolution of multicellularity.</title>
        <authorList>
            <person name="Hanschen E.R."/>
            <person name="Marriage T.N."/>
            <person name="Ferris P.J."/>
            <person name="Hamaji T."/>
            <person name="Toyoda A."/>
            <person name="Fujiyama A."/>
            <person name="Neme R."/>
            <person name="Noguchi H."/>
            <person name="Minakuchi Y."/>
            <person name="Suzuki M."/>
            <person name="Kawai-Toyooka H."/>
            <person name="Smith D.R."/>
            <person name="Sparks H."/>
            <person name="Anderson J."/>
            <person name="Bakaric R."/>
            <person name="Luria V."/>
            <person name="Karger A."/>
            <person name="Kirschner M.W."/>
            <person name="Durand P.M."/>
            <person name="Michod R.E."/>
            <person name="Nozaki H."/>
            <person name="Olson B.J."/>
        </authorList>
    </citation>
    <scope>NUCLEOTIDE SEQUENCE [LARGE SCALE GENOMIC DNA]</scope>
    <source>
        <strain evidence="3">NIES-2863</strain>
    </source>
</reference>
<dbReference type="PANTHER" id="PTHR48079">
    <property type="entry name" value="PROTEIN YEEZ"/>
    <property type="match status" value="1"/>
</dbReference>